<dbReference type="Proteomes" id="UP000322225">
    <property type="component" value="Chromosome 3"/>
</dbReference>
<organism evidence="1 2">
    <name type="scientific">Kwoniella shandongensis</name>
    <dbReference type="NCBI Taxonomy" id="1734106"/>
    <lineage>
        <taxon>Eukaryota</taxon>
        <taxon>Fungi</taxon>
        <taxon>Dikarya</taxon>
        <taxon>Basidiomycota</taxon>
        <taxon>Agaricomycotina</taxon>
        <taxon>Tremellomycetes</taxon>
        <taxon>Tremellales</taxon>
        <taxon>Cryptococcaceae</taxon>
        <taxon>Kwoniella</taxon>
    </lineage>
</organism>
<dbReference type="EMBL" id="CP144053">
    <property type="protein sequence ID" value="WWD16950.1"/>
    <property type="molecule type" value="Genomic_DNA"/>
</dbReference>
<reference evidence="1" key="2">
    <citation type="submission" date="2024-01" db="EMBL/GenBank/DDBJ databases">
        <title>Comparative genomics of Cryptococcus and Kwoniella reveals pathogenesis evolution and contrasting modes of karyotype evolution via chromosome fusion or intercentromeric recombination.</title>
        <authorList>
            <person name="Coelho M.A."/>
            <person name="David-Palma M."/>
            <person name="Shea T."/>
            <person name="Bowers K."/>
            <person name="McGinley-Smith S."/>
            <person name="Mohammad A.W."/>
            <person name="Gnirke A."/>
            <person name="Yurkov A.M."/>
            <person name="Nowrousian M."/>
            <person name="Sun S."/>
            <person name="Cuomo C.A."/>
            <person name="Heitman J."/>
        </authorList>
    </citation>
    <scope>NUCLEOTIDE SEQUENCE</scope>
    <source>
        <strain evidence="1">CBS 12478</strain>
    </source>
</reference>
<proteinExistence type="predicted"/>
<dbReference type="RefSeq" id="XP_065823035.1">
    <property type="nucleotide sequence ID" value="XM_065966963.1"/>
</dbReference>
<evidence type="ECO:0000313" key="2">
    <source>
        <dbReference type="Proteomes" id="UP000322225"/>
    </source>
</evidence>
<name>A0AAJ8LGJ4_9TREE</name>
<evidence type="ECO:0000313" key="1">
    <source>
        <dbReference type="EMBL" id="WWD16950.1"/>
    </source>
</evidence>
<dbReference type="GeneID" id="90829905"/>
<protein>
    <submittedName>
        <fullName evidence="1">Uncharacterized protein</fullName>
    </submittedName>
</protein>
<dbReference type="AlphaFoldDB" id="A0AAJ8LGJ4"/>
<reference evidence="1" key="1">
    <citation type="submission" date="2017-08" db="EMBL/GenBank/DDBJ databases">
        <authorList>
            <person name="Cuomo C."/>
            <person name="Billmyre B."/>
            <person name="Heitman J."/>
        </authorList>
    </citation>
    <scope>NUCLEOTIDE SEQUENCE</scope>
    <source>
        <strain evidence="1">CBS 12478</strain>
    </source>
</reference>
<accession>A0AAJ8LGJ4</accession>
<gene>
    <name evidence="1" type="ORF">CI109_101382</name>
</gene>
<dbReference type="KEGG" id="ksn:90829905"/>
<keyword evidence="2" id="KW-1185">Reference proteome</keyword>
<sequence>MLHVAAGSTSFCGATIGPRQYSDAKRRLRLWAKTDDAWTCVWQCARYLRQTLYGEWGIYTPWAIFLTALVCWAYSWTSGKDDPHAHSHSPITTLTTLRRDSLQLPQLAPITDSSGFTSLDDGMTTTTTQQQRILNWLDKILQTHGRLESMAIEGEVEELIMAVADKLVEGESIARENGVLLRRLIGASGRRR</sequence>